<protein>
    <submittedName>
        <fullName evidence="6">DNA polymerase III subunit delta</fullName>
    </submittedName>
</protein>
<dbReference type="EMBL" id="LXQC01000013">
    <property type="protein sequence ID" value="TFE72946.1"/>
    <property type="molecule type" value="Genomic_DNA"/>
</dbReference>
<dbReference type="InterPro" id="IPR010372">
    <property type="entry name" value="DNA_pol3_delta_N"/>
</dbReference>
<dbReference type="AlphaFoldDB" id="A0A4Y8PHR9"/>
<evidence type="ECO:0000256" key="4">
    <source>
        <dbReference type="ARBA" id="ARBA00022932"/>
    </source>
</evidence>
<proteinExistence type="predicted"/>
<dbReference type="OrthoDB" id="9769666at2"/>
<sequence length="381" mass="43273">MKGKENKKNHVFIFGGEDSYEAQRKALAFIEQCKRQNPSMELVSLDDHTESTSDSVSVLGQLKEEILTPPLFDELKLIFWKNARFLAAGGLGEKKIEQEVEEILRILKDNPPENLIVVILAESIDKRKKLFQELKSHFNVELATKLDPLDSSSVMEVMEKLEENGIEADVNVALQLLIESGSQRSLLDMEIAKLSLYLGAKGRIEEKTLSDLFCGRRETVIWRFCDLVMGAKFNLAFVELRSLLQEGGSEIGIILALSQRIFWACLGLILIKKGLLQFQGKGKYLKLNITEEAEIVYPKKKSGERINPWVFGHNLEQAQSLGLNFWLWAFQQTYETHKKLISASLTTEHKAKVLERLVVKMKKYAEDFNPNSLAKSGCGYF</sequence>
<dbReference type="GO" id="GO:0003677">
    <property type="term" value="F:DNA binding"/>
    <property type="evidence" value="ECO:0007669"/>
    <property type="project" value="InterPro"/>
</dbReference>
<evidence type="ECO:0000256" key="1">
    <source>
        <dbReference type="ARBA" id="ARBA00022679"/>
    </source>
</evidence>
<dbReference type="PANTHER" id="PTHR34388">
    <property type="entry name" value="DNA POLYMERASE III SUBUNIT DELTA"/>
    <property type="match status" value="1"/>
</dbReference>
<evidence type="ECO:0000256" key="3">
    <source>
        <dbReference type="ARBA" id="ARBA00022705"/>
    </source>
</evidence>
<reference evidence="6 7" key="1">
    <citation type="submission" date="2016-05" db="EMBL/GenBank/DDBJ databases">
        <title>Diversity and Homogeneity among Thermoacidophilic Verrucomicrobia Methanotrophs Linked with Geographical Origin.</title>
        <authorList>
            <person name="Erikstad H.-A."/>
            <person name="Smestad N.B."/>
            <person name="Ceballos R.M."/>
            <person name="Birkeland N.-K."/>
        </authorList>
    </citation>
    <scope>NUCLEOTIDE SEQUENCE [LARGE SCALE GENOMIC DNA]</scope>
    <source>
        <strain evidence="6 7">Phi</strain>
    </source>
</reference>
<evidence type="ECO:0000313" key="6">
    <source>
        <dbReference type="EMBL" id="TFE72946.1"/>
    </source>
</evidence>
<keyword evidence="7" id="KW-1185">Reference proteome</keyword>
<name>A0A4Y8PHR9_9BACT</name>
<keyword evidence="3" id="KW-0235">DNA replication</keyword>
<dbReference type="Proteomes" id="UP000297713">
    <property type="component" value="Unassembled WGS sequence"/>
</dbReference>
<dbReference type="InterPro" id="IPR005790">
    <property type="entry name" value="DNA_polIII_delta"/>
</dbReference>
<gene>
    <name evidence="6" type="ORF">A7Q10_03545</name>
</gene>
<feature type="domain" description="DNA polymerase III delta N-terminal" evidence="5">
    <location>
        <begin position="61"/>
        <end position="139"/>
    </location>
</feature>
<evidence type="ECO:0000259" key="5">
    <source>
        <dbReference type="Pfam" id="PF06144"/>
    </source>
</evidence>
<keyword evidence="2" id="KW-0548">Nucleotidyltransferase</keyword>
<keyword evidence="4" id="KW-0239">DNA-directed DNA polymerase</keyword>
<dbReference type="Pfam" id="PF06144">
    <property type="entry name" value="DNA_pol3_delta"/>
    <property type="match status" value="1"/>
</dbReference>
<dbReference type="PANTHER" id="PTHR34388:SF1">
    <property type="entry name" value="DNA POLYMERASE III SUBUNIT DELTA"/>
    <property type="match status" value="1"/>
</dbReference>
<dbReference type="Gene3D" id="1.20.272.10">
    <property type="match status" value="1"/>
</dbReference>
<comment type="caution">
    <text evidence="6">The sequence shown here is derived from an EMBL/GenBank/DDBJ whole genome shotgun (WGS) entry which is preliminary data.</text>
</comment>
<dbReference type="InterPro" id="IPR027417">
    <property type="entry name" value="P-loop_NTPase"/>
</dbReference>
<evidence type="ECO:0000313" key="7">
    <source>
        <dbReference type="Proteomes" id="UP000297713"/>
    </source>
</evidence>
<evidence type="ECO:0000256" key="2">
    <source>
        <dbReference type="ARBA" id="ARBA00022695"/>
    </source>
</evidence>
<dbReference type="NCBIfam" id="TIGR01128">
    <property type="entry name" value="holA"/>
    <property type="match status" value="1"/>
</dbReference>
<accession>A0A4Y8PHR9</accession>
<dbReference type="Gene3D" id="3.40.50.300">
    <property type="entry name" value="P-loop containing nucleotide triphosphate hydrolases"/>
    <property type="match status" value="1"/>
</dbReference>
<dbReference type="GO" id="GO:0003887">
    <property type="term" value="F:DNA-directed DNA polymerase activity"/>
    <property type="evidence" value="ECO:0007669"/>
    <property type="project" value="UniProtKB-KW"/>
</dbReference>
<dbReference type="GO" id="GO:0006261">
    <property type="term" value="P:DNA-templated DNA replication"/>
    <property type="evidence" value="ECO:0007669"/>
    <property type="project" value="TreeGrafter"/>
</dbReference>
<organism evidence="6 7">
    <name type="scientific">Methylacidiphilum caldifontis</name>
    <dbReference type="NCBI Taxonomy" id="2795386"/>
    <lineage>
        <taxon>Bacteria</taxon>
        <taxon>Pseudomonadati</taxon>
        <taxon>Verrucomicrobiota</taxon>
        <taxon>Methylacidiphilae</taxon>
        <taxon>Methylacidiphilales</taxon>
        <taxon>Methylacidiphilaceae</taxon>
        <taxon>Methylacidiphilum (ex Ratnadevi et al. 2023)</taxon>
    </lineage>
</organism>
<keyword evidence="1" id="KW-0808">Transferase</keyword>
<dbReference type="GO" id="GO:0009360">
    <property type="term" value="C:DNA polymerase III complex"/>
    <property type="evidence" value="ECO:0007669"/>
    <property type="project" value="InterPro"/>
</dbReference>